<dbReference type="InterPro" id="IPR020845">
    <property type="entry name" value="AMP-binding_CS"/>
</dbReference>
<evidence type="ECO:0000256" key="1">
    <source>
        <dbReference type="ARBA" id="ARBA00001957"/>
    </source>
</evidence>
<keyword evidence="2" id="KW-0596">Phosphopantetheine</keyword>
<dbReference type="CDD" id="cd02440">
    <property type="entry name" value="AdoMet_MTases"/>
    <property type="match status" value="1"/>
</dbReference>
<dbReference type="InterPro" id="IPR042099">
    <property type="entry name" value="ANL_N_sf"/>
</dbReference>
<accession>A0ABN3PH76</accession>
<dbReference type="PROSITE" id="PS52019">
    <property type="entry name" value="PKS_MFAS_DH"/>
    <property type="match status" value="1"/>
</dbReference>
<reference evidence="12 13" key="1">
    <citation type="journal article" date="2019" name="Int. J. Syst. Evol. Microbiol.">
        <title>The Global Catalogue of Microorganisms (GCM) 10K type strain sequencing project: providing services to taxonomists for standard genome sequencing and annotation.</title>
        <authorList>
            <consortium name="The Broad Institute Genomics Platform"/>
            <consortium name="The Broad Institute Genome Sequencing Center for Infectious Disease"/>
            <person name="Wu L."/>
            <person name="Ma J."/>
        </authorList>
    </citation>
    <scope>NUCLEOTIDE SEQUENCE [LARGE SCALE GENOMIC DNA]</scope>
    <source>
        <strain evidence="12 13">JCM 6833</strain>
    </source>
</reference>
<feature type="active site" description="Proton acceptor; for dehydratase activity" evidence="7">
    <location>
        <position position="1926"/>
    </location>
</feature>
<dbReference type="InterPro" id="IPR013968">
    <property type="entry name" value="PKS_KR"/>
</dbReference>
<dbReference type="InterPro" id="IPR049900">
    <property type="entry name" value="PKS_mFAS_DH"/>
</dbReference>
<keyword evidence="13" id="KW-1185">Reference proteome</keyword>
<dbReference type="InterPro" id="IPR013217">
    <property type="entry name" value="Methyltransf_12"/>
</dbReference>
<dbReference type="Pfam" id="PF16197">
    <property type="entry name" value="KAsynt_C_assoc"/>
    <property type="match status" value="1"/>
</dbReference>
<feature type="region of interest" description="Disordered" evidence="8">
    <location>
        <begin position="164"/>
        <end position="187"/>
    </location>
</feature>
<dbReference type="SMART" id="SM00827">
    <property type="entry name" value="PKS_AT"/>
    <property type="match status" value="1"/>
</dbReference>
<evidence type="ECO:0000259" key="9">
    <source>
        <dbReference type="PROSITE" id="PS50075"/>
    </source>
</evidence>
<feature type="domain" description="Ketosynthase family 3 (KS3)" evidence="10">
    <location>
        <begin position="994"/>
        <end position="1417"/>
    </location>
</feature>
<dbReference type="Gene3D" id="3.40.47.10">
    <property type="match status" value="1"/>
</dbReference>
<evidence type="ECO:0000256" key="2">
    <source>
        <dbReference type="ARBA" id="ARBA00022450"/>
    </source>
</evidence>
<dbReference type="InterPro" id="IPR029063">
    <property type="entry name" value="SAM-dependent_MTases_sf"/>
</dbReference>
<proteinExistence type="predicted"/>
<dbReference type="PANTHER" id="PTHR43775:SF37">
    <property type="entry name" value="SI:DKEY-61P9.11"/>
    <property type="match status" value="1"/>
</dbReference>
<evidence type="ECO:0000256" key="3">
    <source>
        <dbReference type="ARBA" id="ARBA00022553"/>
    </source>
</evidence>
<evidence type="ECO:0000259" key="10">
    <source>
        <dbReference type="PROSITE" id="PS52004"/>
    </source>
</evidence>
<keyword evidence="5" id="KW-0677">Repeat</keyword>
<dbReference type="PROSITE" id="PS00012">
    <property type="entry name" value="PHOSPHOPANTETHEINE"/>
    <property type="match status" value="1"/>
</dbReference>
<dbReference type="InterPro" id="IPR050091">
    <property type="entry name" value="PKS_NRPS_Biosynth_Enz"/>
</dbReference>
<dbReference type="InterPro" id="IPR020807">
    <property type="entry name" value="PKS_DH"/>
</dbReference>
<dbReference type="InterPro" id="IPR001227">
    <property type="entry name" value="Ac_transferase_dom_sf"/>
</dbReference>
<dbReference type="InterPro" id="IPR014030">
    <property type="entry name" value="Ketoacyl_synth_N"/>
</dbReference>
<dbReference type="Pfam" id="PF14765">
    <property type="entry name" value="PS-DH"/>
    <property type="match status" value="1"/>
</dbReference>
<dbReference type="Pfam" id="PF00668">
    <property type="entry name" value="Condensation"/>
    <property type="match status" value="1"/>
</dbReference>
<dbReference type="SMART" id="SM00823">
    <property type="entry name" value="PKS_PP"/>
    <property type="match status" value="2"/>
</dbReference>
<evidence type="ECO:0000313" key="13">
    <source>
        <dbReference type="Proteomes" id="UP001501509"/>
    </source>
</evidence>
<dbReference type="Gene3D" id="1.10.1200.10">
    <property type="entry name" value="ACP-like"/>
    <property type="match status" value="2"/>
</dbReference>
<organism evidence="12 13">
    <name type="scientific">Actinomadura fulvescens</name>
    <dbReference type="NCBI Taxonomy" id="46160"/>
    <lineage>
        <taxon>Bacteria</taxon>
        <taxon>Bacillati</taxon>
        <taxon>Actinomycetota</taxon>
        <taxon>Actinomycetes</taxon>
        <taxon>Streptosporangiales</taxon>
        <taxon>Thermomonosporaceae</taxon>
        <taxon>Actinomadura</taxon>
    </lineage>
</organism>
<dbReference type="SUPFAM" id="SSF53901">
    <property type="entry name" value="Thiolase-like"/>
    <property type="match status" value="1"/>
</dbReference>
<dbReference type="InterPro" id="IPR057326">
    <property type="entry name" value="KR_dom"/>
</dbReference>
<dbReference type="RefSeq" id="WP_344538512.1">
    <property type="nucleotide sequence ID" value="NZ_BAAATD010000001.1"/>
</dbReference>
<dbReference type="InterPro" id="IPR014043">
    <property type="entry name" value="Acyl_transferase_dom"/>
</dbReference>
<dbReference type="InterPro" id="IPR029058">
    <property type="entry name" value="AB_hydrolase_fold"/>
</dbReference>
<feature type="region of interest" description="C-terminal hotdog fold" evidence="7">
    <location>
        <begin position="2035"/>
        <end position="2176"/>
    </location>
</feature>
<dbReference type="SUPFAM" id="SSF56801">
    <property type="entry name" value="Acetyl-CoA synthetase-like"/>
    <property type="match status" value="1"/>
</dbReference>
<dbReference type="InterPro" id="IPR020806">
    <property type="entry name" value="PKS_PP-bd"/>
</dbReference>
<dbReference type="CDD" id="cd00833">
    <property type="entry name" value="PKS"/>
    <property type="match status" value="1"/>
</dbReference>
<dbReference type="InterPro" id="IPR049552">
    <property type="entry name" value="PKS_DH_N"/>
</dbReference>
<dbReference type="Pfam" id="PF00975">
    <property type="entry name" value="Thioesterase"/>
    <property type="match status" value="1"/>
</dbReference>
<feature type="region of interest" description="Disordered" evidence="8">
    <location>
        <begin position="2963"/>
        <end position="2988"/>
    </location>
</feature>
<dbReference type="Gene3D" id="3.40.50.1820">
    <property type="entry name" value="alpha/beta hydrolase"/>
    <property type="match status" value="1"/>
</dbReference>
<dbReference type="PANTHER" id="PTHR43775">
    <property type="entry name" value="FATTY ACID SYNTHASE"/>
    <property type="match status" value="1"/>
</dbReference>
<dbReference type="InterPro" id="IPR001242">
    <property type="entry name" value="Condensation_dom"/>
</dbReference>
<evidence type="ECO:0000313" key="12">
    <source>
        <dbReference type="EMBL" id="GAA2581538.1"/>
    </source>
</evidence>
<dbReference type="Gene3D" id="3.30.300.30">
    <property type="match status" value="1"/>
</dbReference>
<dbReference type="Pfam" id="PF00550">
    <property type="entry name" value="PP-binding"/>
    <property type="match status" value="2"/>
</dbReference>
<dbReference type="SUPFAM" id="SSF53335">
    <property type="entry name" value="S-adenosyl-L-methionine-dependent methyltransferases"/>
    <property type="match status" value="1"/>
</dbReference>
<dbReference type="CDD" id="cd05274">
    <property type="entry name" value="KR_FAS_SDR_x"/>
    <property type="match status" value="1"/>
</dbReference>
<name>A0ABN3PH76_9ACTN</name>
<dbReference type="InterPro" id="IPR036291">
    <property type="entry name" value="NAD(P)-bd_dom_sf"/>
</dbReference>
<evidence type="ECO:0000256" key="8">
    <source>
        <dbReference type="SAM" id="MobiDB-lite"/>
    </source>
</evidence>
<feature type="domain" description="PKS/mFAS DH" evidence="11">
    <location>
        <begin position="1893"/>
        <end position="2176"/>
    </location>
</feature>
<gene>
    <name evidence="12" type="ORF">GCM10010411_12730</name>
</gene>
<dbReference type="InterPro" id="IPR020802">
    <property type="entry name" value="TesA-like"/>
</dbReference>
<dbReference type="Pfam" id="PF21089">
    <property type="entry name" value="PKS_DH_N"/>
    <property type="match status" value="1"/>
</dbReference>
<dbReference type="Gene3D" id="3.40.50.12780">
    <property type="entry name" value="N-terminal domain of ligase-like"/>
    <property type="match status" value="1"/>
</dbReference>
<dbReference type="InterPro" id="IPR016039">
    <property type="entry name" value="Thiolase-like"/>
</dbReference>
<dbReference type="Pfam" id="PF00109">
    <property type="entry name" value="ketoacyl-synt"/>
    <property type="match status" value="1"/>
</dbReference>
<feature type="active site" description="Proton donor; for dehydratase activity" evidence="7">
    <location>
        <position position="2098"/>
    </location>
</feature>
<dbReference type="InterPro" id="IPR023213">
    <property type="entry name" value="CAT-like_dom_sf"/>
</dbReference>
<feature type="region of interest" description="N-terminal hotdog fold" evidence="7">
    <location>
        <begin position="1893"/>
        <end position="2024"/>
    </location>
</feature>
<dbReference type="InterPro" id="IPR036736">
    <property type="entry name" value="ACP-like_sf"/>
</dbReference>
<dbReference type="SUPFAM" id="SSF47336">
    <property type="entry name" value="ACP-like"/>
    <property type="match status" value="2"/>
</dbReference>
<dbReference type="InterPro" id="IPR006162">
    <property type="entry name" value="Ppantetheine_attach_site"/>
</dbReference>
<dbReference type="Pfam" id="PF00501">
    <property type="entry name" value="AMP-binding"/>
    <property type="match status" value="1"/>
</dbReference>
<dbReference type="InterPro" id="IPR045851">
    <property type="entry name" value="AMP-bd_C_sf"/>
</dbReference>
<dbReference type="Pfam" id="PF00698">
    <property type="entry name" value="Acyl_transf_1"/>
    <property type="match status" value="1"/>
</dbReference>
<dbReference type="Pfam" id="PF02801">
    <property type="entry name" value="Ketoacyl-synt_C"/>
    <property type="match status" value="1"/>
</dbReference>
<protein>
    <submittedName>
        <fullName evidence="12">Uncharacterized protein</fullName>
    </submittedName>
</protein>
<dbReference type="InterPro" id="IPR016036">
    <property type="entry name" value="Malonyl_transacylase_ACP-bd"/>
</dbReference>
<keyword evidence="4" id="KW-0808">Transferase</keyword>
<dbReference type="PROSITE" id="PS00455">
    <property type="entry name" value="AMP_BINDING"/>
    <property type="match status" value="1"/>
</dbReference>
<dbReference type="Proteomes" id="UP001501509">
    <property type="component" value="Unassembled WGS sequence"/>
</dbReference>
<dbReference type="SMART" id="SM00826">
    <property type="entry name" value="PKS_DH"/>
    <property type="match status" value="1"/>
</dbReference>
<keyword evidence="6" id="KW-0511">Multifunctional enzyme</keyword>
<dbReference type="SMART" id="SM00822">
    <property type="entry name" value="PKS_KR"/>
    <property type="match status" value="1"/>
</dbReference>
<evidence type="ECO:0000259" key="11">
    <source>
        <dbReference type="PROSITE" id="PS52019"/>
    </source>
</evidence>
<evidence type="ECO:0000256" key="6">
    <source>
        <dbReference type="ARBA" id="ARBA00023268"/>
    </source>
</evidence>
<evidence type="ECO:0000256" key="7">
    <source>
        <dbReference type="PROSITE-ProRule" id="PRU01363"/>
    </source>
</evidence>
<evidence type="ECO:0000256" key="5">
    <source>
        <dbReference type="ARBA" id="ARBA00022737"/>
    </source>
</evidence>
<dbReference type="PROSITE" id="PS50075">
    <property type="entry name" value="CARRIER"/>
    <property type="match status" value="2"/>
</dbReference>
<dbReference type="Gene3D" id="3.10.129.110">
    <property type="entry name" value="Polyketide synthase dehydratase"/>
    <property type="match status" value="1"/>
</dbReference>
<dbReference type="SUPFAM" id="SSF53474">
    <property type="entry name" value="alpha/beta-Hydrolases"/>
    <property type="match status" value="1"/>
</dbReference>
<dbReference type="PROSITE" id="PS00606">
    <property type="entry name" value="KS3_1"/>
    <property type="match status" value="1"/>
</dbReference>
<feature type="domain" description="Carrier" evidence="9">
    <location>
        <begin position="2985"/>
        <end position="3059"/>
    </location>
</feature>
<dbReference type="Gene3D" id="3.30.70.3290">
    <property type="match status" value="1"/>
</dbReference>
<comment type="cofactor">
    <cofactor evidence="1">
        <name>pantetheine 4'-phosphate</name>
        <dbReference type="ChEBI" id="CHEBI:47942"/>
    </cofactor>
</comment>
<dbReference type="Pfam" id="PF08242">
    <property type="entry name" value="Methyltransf_12"/>
    <property type="match status" value="1"/>
</dbReference>
<dbReference type="InterPro" id="IPR014031">
    <property type="entry name" value="Ketoacyl_synth_C"/>
</dbReference>
<sequence length="3294" mass="349747">MTVSVRLTHPQRRMWFLHAMEPRRTDLTIACAARLNEPMAVAELQRRLGTAVRAHPMLSVNVTERDGRPEWLAVDAEDAVRNALSPAIRADGMDHLRLLYTRFAGRPWDLGRDVPWSVQLVSVGEDTWLFCRFHHLICDGDRSIRLFLDALAGETGSPVDLDRLLAEPQPQPEPQPEPQPDTDRGEGAITDLTEQITELGDVRERITETARDGVARWSGLCDETGEPSGREAGPLLLERLRAATAPLTDRQLLVAVPFDGCAGPQEDQIGYFGNPGLALLPADPAEGWPEHEYERAARLAAVPFQQVMADPRFRSLAPVENPFDILLVPRSLFAYRSSLVRSVTEPVASRTPYALTVNHWRDDQGALRFSVESPVFEEPVLEFLGRRMRTAAAGEPSTPAPAPASGARLPAPDVADVIQRVADVVAEHGGEPALETPGGRQISYRELWASASRLARLLTDHLHDGRRTVAIAGDKHPNEIACVLGTHLAGGTTLRLDRDPDATRRALSDIPGIAAVIHLDDEHTADPPEAARQAPPQDGPFGPYRLVLADGPETPEAGSSPAFYITLTSGSTGEPKPIPYPRREFSSLIDWHLRTMPGKRRMLQFSRISFDVAYHVIYATLCGGGTLVLADRAIREDPRALLEYLATARIEKLYLPTVLLQPIAETAVAGDRPMPAPVLREVFVAGGSLEITDEIRAWFEHTGAHLLNHYGMSETQDVTSHLLAGPPADWPRHPAAGLPVDGVEIRIVGGRGLELPSSLSGSVVVRTPEGETTTGDVGYRDRDGLLHILGRADRVIKRRGFRVNLHALEAEVAGTAGIAEAVAVTYATAQDPASIAVIATAREGGGPVDAADTAERIAATLGDGYEFELRLVPEIPRLANAKPDLVRLAAIAQQAHDEARAGAPAGEDPEGSVVLEAVRDLVGDPAVDERARFLDAGLDSISLMTLAARLRPVYPRVSIVDFFQHPTIGDLQRALDRAAPGDASAGPGRTRAGSQAVAVVGMAGRFPGAPDVDTLWAKLLAGGSGLTTTGPRTGAGNGPATFVPVNGALADADQFDHRFFGMTPAEARRTDPQIRAFLQLCWAALEDAGEAASVADKNVGVFAGCGLSTYLINEIEPERQATDPSPFLEHNTLTERLGNDRNYLSSTVSYRLGLTGPSVVVQAACSTSLAAVHMARQALLNGECDVAIAGGVSIISPQPDGYEYVEGSVRSRSGECRPFDRDADGTVFGDGAAVVVLKRAEDAKADRNTAYADLIGSAVNHDGAVKANFSAPNPAAQTAVINAALRSVGRPVPLDFVEAHGTGTAVGDAIEWQALAASEVTAAEHAGRRCVVGSVKSNVGHLDEAAGVTGLIKACLAVRDRVYPGTRGFSSLNPQLTDDDRFTVSAGDTALPGEDRVHAGVSSFGMGGANCHVVLSSPDPAPREEAETVAGRTAPLYLPVSARSADSLTATSDLLIGHLGDHAGSLRAADVVRTLSSGRSHFTEHRGVICHDPATCGQDLAAAARLHTPVTPPERGRGSDDRPLQMVWAFPGQGSGFSWDAVNELGHWPAFSRTFRTTLQEFEELLGPRVFQAHVGRWTGEPGTLIEVPSEGDCAGSCTVREQVLQFSFQFALARLLGSFGIVPDAVVGHSLGEIAAAACAGRISEGSALALVAERARLMESAPAGFMAQLSCSAEEAAAIAEPLGLDIAAINGPRQTVVAGGRALETLTREAEHNGIGVTPLKVGKAFHSRLMSKAAERLTPPDLGPVSRRASVEFVSSHARRAEGRGPEDPAYWTSQLTSPVDYVAACRDLLARGDRIAFVELGVKSVLSNLLRAVASDDGAAPPALVRDMRESVSQYVGRVIAAAYQADAPLDWSAINQVPDGALCPLPTYRFAPTTVRPYRSTVSTAQPNASAKPVEANADADARTLTSELSPDHDQWILQHQVDGRYVAPAAGIVVLLAKAAQALGLAGPVVSLSDIAFERPVVFESRSQRLEARVSAGAGPPHELALSVRPAGNQDGDQDGDWVRAASAVLETAVPCSTFTPGGFEPAGRPMAVDELYRRFESQRLAYGPAYQGLRELTADGTAVTAAWETGAGTGDQAGVGVELDVAAAIDGIFQAADVLGADSEVIRMPAYLAGARLRLDGPLSRTQRVRASESGDGTASGALRDDRTGVLAELTGIRFQAAPPVTAIAHTLRWHERVAVGADLPTETASEIEGISRWLSAPDPEVTEYQRQLWRLENQALLTLRDSRAADYVRSHDVSDPVAVRRARALADLLERPIPDGETPAETAGDKVTTEQSILRHCAGSLDAYFGGDLDGEAVLFSGDGPELLRRYYQSSFVLDRMNEALNRVVRSAGKAAAGGPLKILEVGGGTGASADGVLRTLTDNEIAFDYTFTDLSEGLVRLSRRRFEHHPGFRASIVDLDSDASVGALDDDYDLVIAVDVVHATKDVGRTMDRLRGRLRPTGMVLLVEDLRPLAWVDLTFGLLDGWWSFDDPIRPAHPLLPAERWRALLSERFSHVELLRACGGLPLEELAADEGLFVCAAPRQDRRSDRDGTVLVRTTSRETSGDLIGRIGAELDSAAPEPATLILDHDDDGVAAGPDQAERWADTLLRVVRAAEERPSLRDLVIRTTGVVTEDGPVPLTAGSMAAALARVADSEGRRVNVVSLAADEPADHDTVAEQVATFQRYRRDQVNGVIAGGRLYLPRLVPADSDADSADGGDAVGPADHDAAVLFGGESGIAQAVTGWLLRGGGVRRVYLVGRSAPREPTVEFLDAMRADGADVRYRIADVGELSEVRAIAREVSEDSARPLVLNLGAVLKDATIDGAADDDVAAVLRPKVRGSHNIEAAFGGQDATVVLFSSTSVLLGNAGQAAHAMACAYLDGLAAARPAEPAPRTVSVQWGPWADVGITARLGLNERLRRSGEIPLAPAVLLPELGRAIRSGAGTVVAADLSSAALRRRPFLAGLLPALPPPATAGHGADGAATREAEPPATNGTTGGDLVQRVVANVLGVAPGEVDPGLDLTENGVDSLNLIEVRSLIERESGVRVPLNELSDAVSLEAIRDIITPSRSAADRTFFYVAGIFGHADGAPDLEQALDGTATLLTLASPTRPVGAAGRLDVVEVAKDLADEVERAQPTGPVTVAGHSFGAMLAYSVAVELRHRGRHLERLVLIDGEPVGSLAISPVEATADTAEQEFTALLNLSSERPLTGGSRAQAFDDYRANCEIARSTQVIDELECPIVIVLPDHHIGVGIAPPRVPEIRQTALDKIGGTSVDIVNVPGDHFTMLRSPNVEQLITHIGITNP</sequence>
<comment type="caution">
    <text evidence="12">The sequence shown here is derived from an EMBL/GenBank/DDBJ whole genome shotgun (WGS) entry which is preliminary data.</text>
</comment>
<dbReference type="InterPro" id="IPR049551">
    <property type="entry name" value="PKS_DH_C"/>
</dbReference>
<dbReference type="Pfam" id="PF08659">
    <property type="entry name" value="KR"/>
    <property type="match status" value="1"/>
</dbReference>
<dbReference type="SMART" id="SM00825">
    <property type="entry name" value="PKS_KS"/>
    <property type="match status" value="1"/>
</dbReference>
<feature type="domain" description="Carrier" evidence="9">
    <location>
        <begin position="905"/>
        <end position="979"/>
    </location>
</feature>
<dbReference type="InterPro" id="IPR042104">
    <property type="entry name" value="PKS_dehydratase_sf"/>
</dbReference>
<dbReference type="PROSITE" id="PS52004">
    <property type="entry name" value="KS3_2"/>
    <property type="match status" value="1"/>
</dbReference>
<dbReference type="Gene3D" id="3.30.559.10">
    <property type="entry name" value="Chloramphenicol acetyltransferase-like domain"/>
    <property type="match status" value="1"/>
</dbReference>
<dbReference type="InterPro" id="IPR018201">
    <property type="entry name" value="Ketoacyl_synth_AS"/>
</dbReference>
<dbReference type="InterPro" id="IPR032821">
    <property type="entry name" value="PKS_assoc"/>
</dbReference>
<dbReference type="EMBL" id="BAAATD010000001">
    <property type="protein sequence ID" value="GAA2581538.1"/>
    <property type="molecule type" value="Genomic_DNA"/>
</dbReference>
<dbReference type="InterPro" id="IPR020841">
    <property type="entry name" value="PKS_Beta-ketoAc_synthase_dom"/>
</dbReference>
<feature type="compositionally biased region" description="Pro residues" evidence="8">
    <location>
        <begin position="169"/>
        <end position="179"/>
    </location>
</feature>
<dbReference type="Gene3D" id="3.40.50.150">
    <property type="entry name" value="Vaccinia Virus protein VP39"/>
    <property type="match status" value="1"/>
</dbReference>
<dbReference type="InterPro" id="IPR001031">
    <property type="entry name" value="Thioesterase"/>
</dbReference>
<dbReference type="InterPro" id="IPR016035">
    <property type="entry name" value="Acyl_Trfase/lysoPLipase"/>
</dbReference>
<dbReference type="InterPro" id="IPR009081">
    <property type="entry name" value="PP-bd_ACP"/>
</dbReference>
<dbReference type="SMART" id="SM00824">
    <property type="entry name" value="PKS_TE"/>
    <property type="match status" value="1"/>
</dbReference>
<dbReference type="Gene3D" id="3.40.50.720">
    <property type="entry name" value="NAD(P)-binding Rossmann-like Domain"/>
    <property type="match status" value="1"/>
</dbReference>
<dbReference type="InterPro" id="IPR000873">
    <property type="entry name" value="AMP-dep_synth/lig_dom"/>
</dbReference>
<dbReference type="SUPFAM" id="SSF52151">
    <property type="entry name" value="FabD/lysophospholipase-like"/>
    <property type="match status" value="1"/>
</dbReference>
<keyword evidence="3" id="KW-0597">Phosphoprotein</keyword>
<dbReference type="SUPFAM" id="SSF55048">
    <property type="entry name" value="Probable ACP-binding domain of malonyl-CoA ACP transacylase"/>
    <property type="match status" value="1"/>
</dbReference>
<evidence type="ECO:0000256" key="4">
    <source>
        <dbReference type="ARBA" id="ARBA00022679"/>
    </source>
</evidence>
<dbReference type="SUPFAM" id="SSF51735">
    <property type="entry name" value="NAD(P)-binding Rossmann-fold domains"/>
    <property type="match status" value="1"/>
</dbReference>
<dbReference type="SUPFAM" id="SSF52777">
    <property type="entry name" value="CoA-dependent acyltransferases"/>
    <property type="match status" value="1"/>
</dbReference>
<dbReference type="Gene3D" id="3.40.366.10">
    <property type="entry name" value="Malonyl-Coenzyme A Acyl Carrier Protein, domain 2"/>
    <property type="match status" value="1"/>
</dbReference>